<feature type="transmembrane region" description="Helical" evidence="1">
    <location>
        <begin position="153"/>
        <end position="171"/>
    </location>
</feature>
<dbReference type="KEGG" id="plim:PHILAsVB114_06770"/>
<sequence>MSLLLISLSVCEFALVAGFAVRKLKLIQAAPSLVWFALMTLPFIYQFQFFPTSPRMSQSIGLLIISTALALGDWFSIKTDKSDGIQDKTPSSHSRIIHLLTFLVIFIPAFHYWVAGTIPILDQYFGGVTPNQVSQDREDFVKLLDVPYLLKVLFHWVSVIFGPICVLWFYLMKRKLVAALILVWIVFYTLSSSADGPIVIFCWALVFAAGFAMSNRLNINNYLAVGISSALLFVIASGIWLGETAVSRESECGVVATQGFTPGDVMRSCSAENEIILNPIVNRLGYRVFLTPVEVSNHWYDYFDGSPSEKRKLLDVFERENSKQASNKVGVWAYTDRFPAHYGKSISANGSIDADAFSLGGNFFVLMVAFILFFIRIFVTFPIPGDSRLVRILQGIGLGQLAFLPNSAPMQAILLPQGLGLILFLLLVLRGKGLWTAFKSKIS</sequence>
<dbReference type="RefSeq" id="WP_095698606.1">
    <property type="nucleotide sequence ID" value="NZ_CP016782.1"/>
</dbReference>
<feature type="transmembrane region" description="Helical" evidence="1">
    <location>
        <begin position="222"/>
        <end position="241"/>
    </location>
</feature>
<protein>
    <recommendedName>
        <fullName evidence="4">Oligosaccharide repeat unit polymerase</fullName>
    </recommendedName>
</protein>
<dbReference type="AlphaFoldDB" id="A0A249LHA5"/>
<keyword evidence="1" id="KW-1133">Transmembrane helix</keyword>
<reference evidence="2 3" key="1">
    <citation type="submission" date="2016-07" db="EMBL/GenBank/DDBJ databases">
        <title>High microdiversification within the ubiquitous acI lineage of Actinobacteria.</title>
        <authorList>
            <person name="Neuenschwander S.M."/>
            <person name="Salcher M."/>
            <person name="Ghai R."/>
            <person name="Pernthaler J."/>
        </authorList>
    </citation>
    <scope>NUCLEOTIDE SEQUENCE [LARGE SCALE GENOMIC DNA]</scope>
    <source>
        <strain evidence="2">MMS-VB-114</strain>
    </source>
</reference>
<keyword evidence="3" id="KW-1185">Reference proteome</keyword>
<proteinExistence type="predicted"/>
<feature type="transmembrane region" description="Helical" evidence="1">
    <location>
        <begin position="33"/>
        <end position="50"/>
    </location>
</feature>
<evidence type="ECO:0000313" key="3">
    <source>
        <dbReference type="Proteomes" id="UP000217221"/>
    </source>
</evidence>
<name>A0A249LHA5_9ACTN</name>
<feature type="transmembrane region" description="Helical" evidence="1">
    <location>
        <begin position="96"/>
        <end position="114"/>
    </location>
</feature>
<keyword evidence="1" id="KW-0812">Transmembrane</keyword>
<organism evidence="2 3">
    <name type="scientific">Candidatus Planktophila limnetica</name>
    <dbReference type="NCBI Taxonomy" id="573600"/>
    <lineage>
        <taxon>Bacteria</taxon>
        <taxon>Bacillati</taxon>
        <taxon>Actinomycetota</taxon>
        <taxon>Actinomycetes</taxon>
        <taxon>Candidatus Nanopelagicales</taxon>
        <taxon>Candidatus Nanopelagicaceae</taxon>
        <taxon>Candidatus Planktophila</taxon>
    </lineage>
</organism>
<feature type="transmembrane region" description="Helical" evidence="1">
    <location>
        <begin position="56"/>
        <end position="75"/>
    </location>
</feature>
<feature type="transmembrane region" description="Helical" evidence="1">
    <location>
        <begin position="363"/>
        <end position="381"/>
    </location>
</feature>
<evidence type="ECO:0000256" key="1">
    <source>
        <dbReference type="SAM" id="Phobius"/>
    </source>
</evidence>
<feature type="transmembrane region" description="Helical" evidence="1">
    <location>
        <begin position="176"/>
        <end position="192"/>
    </location>
</feature>
<dbReference type="EMBL" id="CP016782">
    <property type="protein sequence ID" value="ASY28296.1"/>
    <property type="molecule type" value="Genomic_DNA"/>
</dbReference>
<dbReference type="Proteomes" id="UP000217221">
    <property type="component" value="Chromosome"/>
</dbReference>
<evidence type="ECO:0000313" key="2">
    <source>
        <dbReference type="EMBL" id="ASY28296.1"/>
    </source>
</evidence>
<gene>
    <name evidence="2" type="ORF">PHILAsVB114_06770</name>
</gene>
<evidence type="ECO:0008006" key="4">
    <source>
        <dbReference type="Google" id="ProtNLM"/>
    </source>
</evidence>
<accession>A0A249LHA5</accession>
<feature type="transmembrane region" description="Helical" evidence="1">
    <location>
        <begin position="410"/>
        <end position="429"/>
    </location>
</feature>
<keyword evidence="1" id="KW-0472">Membrane</keyword>
<feature type="transmembrane region" description="Helical" evidence="1">
    <location>
        <begin position="6"/>
        <end position="21"/>
    </location>
</feature>